<keyword evidence="2" id="KW-1185">Reference proteome</keyword>
<proteinExistence type="predicted"/>
<sequence length="61" mass="6829">MLYLIYGTAGDGDHREDIKPKVADILSITSQFNNMNYEATVGGKSIRFNLSSNRDTSIKFN</sequence>
<organism evidence="1 2">
    <name type="scientific">Legionella fallonii LLAP-10</name>
    <dbReference type="NCBI Taxonomy" id="1212491"/>
    <lineage>
        <taxon>Bacteria</taxon>
        <taxon>Pseudomonadati</taxon>
        <taxon>Pseudomonadota</taxon>
        <taxon>Gammaproteobacteria</taxon>
        <taxon>Legionellales</taxon>
        <taxon>Legionellaceae</taxon>
        <taxon>Legionella</taxon>
    </lineage>
</organism>
<dbReference type="KEGG" id="lfa:LFA_2843"/>
<name>A0A098G6V0_9GAMM</name>
<dbReference type="HOGENOM" id="CLU_2916937_0_0_6"/>
<protein>
    <submittedName>
        <fullName evidence="1">Uncharacterized protein</fullName>
    </submittedName>
</protein>
<gene>
    <name evidence="1" type="ORF">LFA_2843</name>
</gene>
<dbReference type="Proteomes" id="UP000032430">
    <property type="component" value="Chromosome I"/>
</dbReference>
<evidence type="ECO:0000313" key="2">
    <source>
        <dbReference type="Proteomes" id="UP000032430"/>
    </source>
</evidence>
<reference evidence="2" key="1">
    <citation type="submission" date="2014-09" db="EMBL/GenBank/DDBJ databases">
        <authorList>
            <person name="Gomez-Valero L."/>
        </authorList>
    </citation>
    <scope>NUCLEOTIDE SEQUENCE [LARGE SCALE GENOMIC DNA]</scope>
    <source>
        <strain evidence="2">ATCC700992</strain>
    </source>
</reference>
<accession>A0A098G6V0</accession>
<evidence type="ECO:0000313" key="1">
    <source>
        <dbReference type="EMBL" id="CEG58203.1"/>
    </source>
</evidence>
<dbReference type="AlphaFoldDB" id="A0A098G6V0"/>
<dbReference type="EMBL" id="LN614827">
    <property type="protein sequence ID" value="CEG58203.1"/>
    <property type="molecule type" value="Genomic_DNA"/>
</dbReference>